<dbReference type="Proteomes" id="UP000765509">
    <property type="component" value="Unassembled WGS sequence"/>
</dbReference>
<reference evidence="1" key="1">
    <citation type="submission" date="2021-03" db="EMBL/GenBank/DDBJ databases">
        <title>Draft genome sequence of rust myrtle Austropuccinia psidii MF-1, a brazilian biotype.</title>
        <authorList>
            <person name="Quecine M.C."/>
            <person name="Pachon D.M.R."/>
            <person name="Bonatelli M.L."/>
            <person name="Correr F.H."/>
            <person name="Franceschini L.M."/>
            <person name="Leite T.F."/>
            <person name="Margarido G.R.A."/>
            <person name="Almeida C.A."/>
            <person name="Ferrarezi J.A."/>
            <person name="Labate C.A."/>
        </authorList>
    </citation>
    <scope>NUCLEOTIDE SEQUENCE</scope>
    <source>
        <strain evidence="1">MF-1</strain>
    </source>
</reference>
<gene>
    <name evidence="1" type="ORF">O181_027940</name>
</gene>
<dbReference type="OrthoDB" id="8187670at2759"/>
<evidence type="ECO:0000313" key="1">
    <source>
        <dbReference type="EMBL" id="MBW0488225.1"/>
    </source>
</evidence>
<dbReference type="AlphaFoldDB" id="A0A9Q3CSB6"/>
<accession>A0A9Q3CSB6</accession>
<dbReference type="EMBL" id="AVOT02009498">
    <property type="protein sequence ID" value="MBW0488225.1"/>
    <property type="molecule type" value="Genomic_DNA"/>
</dbReference>
<organism evidence="1 2">
    <name type="scientific">Austropuccinia psidii MF-1</name>
    <dbReference type="NCBI Taxonomy" id="1389203"/>
    <lineage>
        <taxon>Eukaryota</taxon>
        <taxon>Fungi</taxon>
        <taxon>Dikarya</taxon>
        <taxon>Basidiomycota</taxon>
        <taxon>Pucciniomycotina</taxon>
        <taxon>Pucciniomycetes</taxon>
        <taxon>Pucciniales</taxon>
        <taxon>Sphaerophragmiaceae</taxon>
        <taxon>Austropuccinia</taxon>
    </lineage>
</organism>
<comment type="caution">
    <text evidence="1">The sequence shown here is derived from an EMBL/GenBank/DDBJ whole genome shotgun (WGS) entry which is preliminary data.</text>
</comment>
<name>A0A9Q3CSB6_9BASI</name>
<sequence>MLVDDYLIMSTPAYSQEVAAKLHIHCMEINERSNFKLSEWAPESGTLYNVNIEIEDKDAPILRINSAEISLIPKECHEFPYMLNMSEYRTEERIERTLWFPQWEKDLSE</sequence>
<protein>
    <submittedName>
        <fullName evidence="1">Uncharacterized protein</fullName>
    </submittedName>
</protein>
<evidence type="ECO:0000313" key="2">
    <source>
        <dbReference type="Proteomes" id="UP000765509"/>
    </source>
</evidence>
<proteinExistence type="predicted"/>
<keyword evidence="2" id="KW-1185">Reference proteome</keyword>